<dbReference type="AlphaFoldDB" id="A0A4D6NBW4"/>
<keyword evidence="1" id="KW-0812">Transmembrane</keyword>
<reference evidence="2 3" key="1">
    <citation type="submission" date="2019-04" db="EMBL/GenBank/DDBJ databases">
        <title>An improved genome assembly and genetic linkage map for asparagus bean, Vigna unguiculata ssp. sesquipedialis.</title>
        <authorList>
            <person name="Xia Q."/>
            <person name="Zhang R."/>
            <person name="Dong Y."/>
        </authorList>
    </citation>
    <scope>NUCLEOTIDE SEQUENCE [LARGE SCALE GENOMIC DNA]</scope>
    <source>
        <tissue evidence="2">Leaf</tissue>
    </source>
</reference>
<sequence length="120" mass="13492">MDLNKVKYETVEFGKPNSGRYLSNHINSRFWLLQLGIVDLIGAIYQAFSDALKRALDRRRLAARVVPPSDDLSIEGYWVGRFWLLQLGIVDLIGAIYQAFSDALKYKRADVVDAGGSNEA</sequence>
<accession>A0A4D6NBW4</accession>
<proteinExistence type="predicted"/>
<evidence type="ECO:0000313" key="3">
    <source>
        <dbReference type="Proteomes" id="UP000501690"/>
    </source>
</evidence>
<dbReference type="EMBL" id="CP039354">
    <property type="protein sequence ID" value="QCE10224.1"/>
    <property type="molecule type" value="Genomic_DNA"/>
</dbReference>
<feature type="transmembrane region" description="Helical" evidence="1">
    <location>
        <begin position="82"/>
        <end position="100"/>
    </location>
</feature>
<keyword evidence="1" id="KW-0472">Membrane</keyword>
<name>A0A4D6NBW4_VIGUN</name>
<evidence type="ECO:0000256" key="1">
    <source>
        <dbReference type="SAM" id="Phobius"/>
    </source>
</evidence>
<feature type="transmembrane region" description="Helical" evidence="1">
    <location>
        <begin position="30"/>
        <end position="48"/>
    </location>
</feature>
<keyword evidence="1" id="KW-1133">Transmembrane helix</keyword>
<keyword evidence="3" id="KW-1185">Reference proteome</keyword>
<protein>
    <submittedName>
        <fullName evidence="2">Uncharacterized protein</fullName>
    </submittedName>
</protein>
<organism evidence="2 3">
    <name type="scientific">Vigna unguiculata</name>
    <name type="common">Cowpea</name>
    <dbReference type="NCBI Taxonomy" id="3917"/>
    <lineage>
        <taxon>Eukaryota</taxon>
        <taxon>Viridiplantae</taxon>
        <taxon>Streptophyta</taxon>
        <taxon>Embryophyta</taxon>
        <taxon>Tracheophyta</taxon>
        <taxon>Spermatophyta</taxon>
        <taxon>Magnoliopsida</taxon>
        <taxon>eudicotyledons</taxon>
        <taxon>Gunneridae</taxon>
        <taxon>Pentapetalae</taxon>
        <taxon>rosids</taxon>
        <taxon>fabids</taxon>
        <taxon>Fabales</taxon>
        <taxon>Fabaceae</taxon>
        <taxon>Papilionoideae</taxon>
        <taxon>50 kb inversion clade</taxon>
        <taxon>NPAAA clade</taxon>
        <taxon>indigoferoid/millettioid clade</taxon>
        <taxon>Phaseoleae</taxon>
        <taxon>Vigna</taxon>
    </lineage>
</organism>
<gene>
    <name evidence="2" type="ORF">DEO72_LG10g1452</name>
</gene>
<dbReference type="Proteomes" id="UP000501690">
    <property type="component" value="Linkage Group LG10"/>
</dbReference>
<evidence type="ECO:0000313" key="2">
    <source>
        <dbReference type="EMBL" id="QCE10224.1"/>
    </source>
</evidence>